<dbReference type="AlphaFoldDB" id="A0A3P3ZSD6"/>
<proteinExistence type="predicted"/>
<sequence>MSGIGHFESPLVDGEYRHATLTLTETLDSNLLTKDYQSHKKKKSKGN</sequence>
<dbReference type="EMBL" id="UOYP01000680">
    <property type="protein sequence ID" value="VAY89562.1"/>
    <property type="molecule type" value="Genomic_DNA"/>
</dbReference>
<evidence type="ECO:0000313" key="1">
    <source>
        <dbReference type="EMBL" id="VAY89562.1"/>
    </source>
</evidence>
<organism evidence="1">
    <name type="scientific">mine drainage metagenome</name>
    <dbReference type="NCBI Taxonomy" id="410659"/>
    <lineage>
        <taxon>unclassified sequences</taxon>
        <taxon>metagenomes</taxon>
        <taxon>ecological metagenomes</taxon>
    </lineage>
</organism>
<accession>A0A3P3ZSD6</accession>
<name>A0A3P3ZSD6_9ZZZZ</name>
<reference evidence="1" key="1">
    <citation type="submission" date="2018-10" db="EMBL/GenBank/DDBJ databases">
        <authorList>
            <person name="Plewniak F."/>
        </authorList>
    </citation>
    <scope>NUCLEOTIDE SEQUENCE</scope>
</reference>
<protein>
    <submittedName>
        <fullName evidence="1">Uncharacterized protein</fullName>
    </submittedName>
</protein>
<gene>
    <name evidence="1" type="ORF">CARN8_7100003</name>
</gene>